<evidence type="ECO:0000313" key="2">
    <source>
        <dbReference type="Proteomes" id="UP000005839"/>
    </source>
</evidence>
<dbReference type="InterPro" id="IPR010260">
    <property type="entry name" value="AlpA"/>
</dbReference>
<dbReference type="RefSeq" id="WP_005498439.1">
    <property type="nucleotide sequence ID" value="NZ_ABIC01000011.1"/>
</dbReference>
<comment type="caution">
    <text evidence="1">The sequence shown here is derived from an EMBL/GenBank/DDBJ whole genome shotgun (WGS) entry which is preliminary data.</text>
</comment>
<keyword evidence="2" id="KW-1185">Reference proteome</keyword>
<evidence type="ECO:0000313" key="1">
    <source>
        <dbReference type="EMBL" id="EDQ01221.1"/>
    </source>
</evidence>
<dbReference type="AlphaFoldDB" id="A9D684"/>
<sequence length="80" mass="9023">MNQYQPRIIRKPDVINETGLSKLTLYNRIKDGLFPPPISLGARAVGFVKSECEAVINAMIAEQTPEKIKALVNSQRERRV</sequence>
<name>A9D684_9GAMM</name>
<dbReference type="EMBL" id="ABIC01000011">
    <property type="protein sequence ID" value="EDQ01221.1"/>
    <property type="molecule type" value="Genomic_DNA"/>
</dbReference>
<dbReference type="Gene3D" id="1.10.238.160">
    <property type="match status" value="1"/>
</dbReference>
<dbReference type="Proteomes" id="UP000005839">
    <property type="component" value="Unassembled WGS sequence"/>
</dbReference>
<dbReference type="Pfam" id="PF05930">
    <property type="entry name" value="Phage_AlpA"/>
    <property type="match status" value="1"/>
</dbReference>
<proteinExistence type="predicted"/>
<organism evidence="1 2">
    <name type="scientific">Shewanella benthica KT99</name>
    <dbReference type="NCBI Taxonomy" id="314608"/>
    <lineage>
        <taxon>Bacteria</taxon>
        <taxon>Pseudomonadati</taxon>
        <taxon>Pseudomonadota</taxon>
        <taxon>Gammaproteobacteria</taxon>
        <taxon>Alteromonadales</taxon>
        <taxon>Shewanellaceae</taxon>
        <taxon>Shewanella</taxon>
    </lineage>
</organism>
<reference evidence="1 2" key="1">
    <citation type="submission" date="2007-10" db="EMBL/GenBank/DDBJ databases">
        <authorList>
            <person name="Yayanos A."/>
            <person name="Ferriera S."/>
            <person name="Johnson J."/>
            <person name="Kravitz S."/>
            <person name="Halpern A."/>
            <person name="Remington K."/>
            <person name="Beeson K."/>
            <person name="Tran B."/>
            <person name="Rogers Y.-H."/>
            <person name="Friedman R."/>
            <person name="Venter J.C."/>
        </authorList>
    </citation>
    <scope>NUCLEOTIDE SEQUENCE [LARGE SCALE GENOMIC DNA]</scope>
    <source>
        <strain evidence="1 2">KT99</strain>
    </source>
</reference>
<accession>A9D684</accession>
<protein>
    <submittedName>
        <fullName evidence="1">Phage transcriptional regulator, AlpA</fullName>
    </submittedName>
</protein>
<gene>
    <name evidence="1" type="ORF">KT99_17036</name>
</gene>